<dbReference type="InterPro" id="IPR050135">
    <property type="entry name" value="dGTPase-like"/>
</dbReference>
<proteinExistence type="predicted"/>
<dbReference type="SUPFAM" id="SSF109604">
    <property type="entry name" value="HD-domain/PDEase-like"/>
    <property type="match status" value="1"/>
</dbReference>
<dbReference type="Gene3D" id="1.10.3210.10">
    <property type="entry name" value="Hypothetical protein af1432"/>
    <property type="match status" value="1"/>
</dbReference>
<evidence type="ECO:0000313" key="3">
    <source>
        <dbReference type="WBParaSite" id="HPLM_0001054201-mRNA-1"/>
    </source>
</evidence>
<dbReference type="PANTHER" id="PTHR11373">
    <property type="entry name" value="DEOXYNUCLEOSIDE TRIPHOSPHATE TRIPHOSPHOHYDROLASE"/>
    <property type="match status" value="1"/>
</dbReference>
<dbReference type="Proteomes" id="UP000268014">
    <property type="component" value="Unassembled WGS sequence"/>
</dbReference>
<sequence length="398" mass="46073">MGSLLEWPLLSDKYEIQDTVHGTITIFHPLDLVIDTREFQRLRDIKQLGVAYLVYPCSTHSRFEHSLGLFHLATQFFTASEDEHLISLISLIWVKVHCSEYFWSIYNGCFYFQYKSLSIRLLQRIVKKEEVRKALERYFGTGADFDESNENMTFIEKLISSERFDANGKWLPGDRPVEKAFLYDIVANENDSCDVGKFDYLIRDSLSAGIPIPFNQRSIKQLMENARVLSDPERGFPRICYPEKIADVVLSIGDSRQKLHNLLYRHRVVRAIEEMVVRALRLADRHLRYMGDDGRFYSLSEMPQNLGAFIKTSDSILKEIANSTLPEMAEAQNILRDIEERNLPVKLDEVQCGSSWVDKPHASFMGKTPKLRDVEARLFFNALLFPIDMRSCYNSRGA</sequence>
<name>A0A158QNJ0_HAEPC</name>
<dbReference type="GO" id="GO:0006203">
    <property type="term" value="P:dGTP catabolic process"/>
    <property type="evidence" value="ECO:0007669"/>
    <property type="project" value="TreeGrafter"/>
</dbReference>
<dbReference type="PANTHER" id="PTHR11373:SF4">
    <property type="entry name" value="DEOXYNUCLEOSIDE TRIPHOSPHATE TRIPHOSPHOHYDROLASE SAMHD1"/>
    <property type="match status" value="1"/>
</dbReference>
<dbReference type="GO" id="GO:0005634">
    <property type="term" value="C:nucleus"/>
    <property type="evidence" value="ECO:0007669"/>
    <property type="project" value="TreeGrafter"/>
</dbReference>
<dbReference type="STRING" id="6290.A0A158QNJ0"/>
<dbReference type="GO" id="GO:0008832">
    <property type="term" value="F:dGTPase activity"/>
    <property type="evidence" value="ECO:0007669"/>
    <property type="project" value="TreeGrafter"/>
</dbReference>
<dbReference type="OMA" id="HEDMSER"/>
<evidence type="ECO:0000313" key="2">
    <source>
        <dbReference type="Proteomes" id="UP000268014"/>
    </source>
</evidence>
<keyword evidence="2" id="KW-1185">Reference proteome</keyword>
<reference evidence="3" key="1">
    <citation type="submission" date="2016-04" db="UniProtKB">
        <authorList>
            <consortium name="WormBaseParasite"/>
        </authorList>
    </citation>
    <scope>IDENTIFICATION</scope>
</reference>
<organism evidence="3">
    <name type="scientific">Haemonchus placei</name>
    <name type="common">Barber's pole worm</name>
    <dbReference type="NCBI Taxonomy" id="6290"/>
    <lineage>
        <taxon>Eukaryota</taxon>
        <taxon>Metazoa</taxon>
        <taxon>Ecdysozoa</taxon>
        <taxon>Nematoda</taxon>
        <taxon>Chromadorea</taxon>
        <taxon>Rhabditida</taxon>
        <taxon>Rhabditina</taxon>
        <taxon>Rhabditomorpha</taxon>
        <taxon>Strongyloidea</taxon>
        <taxon>Trichostrongylidae</taxon>
        <taxon>Haemonchus</taxon>
    </lineage>
</organism>
<dbReference type="WBParaSite" id="HPLM_0001054201-mRNA-1">
    <property type="protein sequence ID" value="HPLM_0001054201-mRNA-1"/>
    <property type="gene ID" value="HPLM_0001054201"/>
</dbReference>
<gene>
    <name evidence="1" type="ORF">HPLM_LOCUS10534</name>
</gene>
<evidence type="ECO:0000313" key="1">
    <source>
        <dbReference type="EMBL" id="VDO40441.1"/>
    </source>
</evidence>
<dbReference type="EMBL" id="UZAF01017323">
    <property type="protein sequence ID" value="VDO40441.1"/>
    <property type="molecule type" value="Genomic_DNA"/>
</dbReference>
<dbReference type="AlphaFoldDB" id="A0A158QNJ0"/>
<reference evidence="1 2" key="2">
    <citation type="submission" date="2018-11" db="EMBL/GenBank/DDBJ databases">
        <authorList>
            <consortium name="Pathogen Informatics"/>
        </authorList>
    </citation>
    <scope>NUCLEOTIDE SEQUENCE [LARGE SCALE GENOMIC DNA]</scope>
    <source>
        <strain evidence="1 2">MHpl1</strain>
    </source>
</reference>
<protein>
    <submittedName>
        <fullName evidence="3">DNA helicase</fullName>
    </submittedName>
</protein>
<accession>A0A158QNJ0</accession>
<dbReference type="OrthoDB" id="9991235at2759"/>